<dbReference type="InterPro" id="IPR003772">
    <property type="entry name" value="YceD"/>
</dbReference>
<evidence type="ECO:0008006" key="3">
    <source>
        <dbReference type="Google" id="ProtNLM"/>
    </source>
</evidence>
<dbReference type="STRING" id="1121476.SAMN02745751_00912"/>
<organism evidence="1 2">
    <name type="scientific">Dethiosulfatibacter aminovorans DSM 17477</name>
    <dbReference type="NCBI Taxonomy" id="1121476"/>
    <lineage>
        <taxon>Bacteria</taxon>
        <taxon>Bacillati</taxon>
        <taxon>Bacillota</taxon>
        <taxon>Tissierellia</taxon>
        <taxon>Dethiosulfatibacter</taxon>
    </lineage>
</organism>
<dbReference type="RefSeq" id="WP_073047831.1">
    <property type="nucleotide sequence ID" value="NZ_FQZL01000006.1"/>
</dbReference>
<evidence type="ECO:0000313" key="2">
    <source>
        <dbReference type="Proteomes" id="UP000184052"/>
    </source>
</evidence>
<dbReference type="AlphaFoldDB" id="A0A1M6DH51"/>
<dbReference type="OrthoDB" id="9790372at2"/>
<accession>A0A1M6DH51</accession>
<dbReference type="Proteomes" id="UP000184052">
    <property type="component" value="Unassembled WGS sequence"/>
</dbReference>
<keyword evidence="2" id="KW-1185">Reference proteome</keyword>
<name>A0A1M6DH51_9FIRM</name>
<dbReference type="Pfam" id="PF02620">
    <property type="entry name" value="YceD"/>
    <property type="match status" value="1"/>
</dbReference>
<dbReference type="EMBL" id="FQZL01000006">
    <property type="protein sequence ID" value="SHI72512.1"/>
    <property type="molecule type" value="Genomic_DNA"/>
</dbReference>
<proteinExistence type="predicted"/>
<gene>
    <name evidence="1" type="ORF">SAMN02745751_00912</name>
</gene>
<reference evidence="1 2" key="1">
    <citation type="submission" date="2016-11" db="EMBL/GenBank/DDBJ databases">
        <authorList>
            <person name="Jaros S."/>
            <person name="Januszkiewicz K."/>
            <person name="Wedrychowicz H."/>
        </authorList>
    </citation>
    <scope>NUCLEOTIDE SEQUENCE [LARGE SCALE GENOMIC DNA]</scope>
    <source>
        <strain evidence="1 2">DSM 17477</strain>
    </source>
</reference>
<protein>
    <recommendedName>
        <fullName evidence="3">DUF177 domain-containing protein</fullName>
    </recommendedName>
</protein>
<sequence>MILDLKDFLKDDSVYKQYIKGIRPESLQTEDFVKLTDDVMCTVDVYKTDENLYGEVKLVYKYMETCARCLDEFEHQVETEFKISIGEENGEDELNIELVDDKIDLTDAIVQSIYISKPIKVLCKDDCKGICQKCGINRNHGDCNCDEEIVDPRLDKLRKLLDKEV</sequence>
<evidence type="ECO:0000313" key="1">
    <source>
        <dbReference type="EMBL" id="SHI72512.1"/>
    </source>
</evidence>